<sequence length="205" mass="23225">MAAERLTYRLRRLYLGRRLTEAAATDQAKDQRTDLTRICYICGHASANLGLNQSRQEFAKERDLSSIKYEPQRQQQSPFPPVLKSDNAIPLPTSSSEMDTERMSVPESKDGTAKGYVMVIDEEEVCQEIKITDLRSCEVYLGSLSLWNKYVRSPRVFRINSSTVIVTWLVKVMSNDLPPITAVDLSYETVTDIQVVADALMIIKN</sequence>
<proteinExistence type="predicted"/>
<gene>
    <name evidence="1" type="ORF">QFC20_000054</name>
</gene>
<evidence type="ECO:0000313" key="1">
    <source>
        <dbReference type="EMBL" id="KAJ9117776.1"/>
    </source>
</evidence>
<name>A0ACC2X404_9TREE</name>
<accession>A0ACC2X404</accession>
<reference evidence="1" key="1">
    <citation type="submission" date="2023-04" db="EMBL/GenBank/DDBJ databases">
        <title>Draft Genome sequencing of Naganishia species isolated from polar environments using Oxford Nanopore Technology.</title>
        <authorList>
            <person name="Leo P."/>
            <person name="Venkateswaran K."/>
        </authorList>
    </citation>
    <scope>NUCLEOTIDE SEQUENCE</scope>
    <source>
        <strain evidence="1">MNA-CCFEE 5262</strain>
    </source>
</reference>
<dbReference type="Proteomes" id="UP001230649">
    <property type="component" value="Unassembled WGS sequence"/>
</dbReference>
<comment type="caution">
    <text evidence="1">The sequence shown here is derived from an EMBL/GenBank/DDBJ whole genome shotgun (WGS) entry which is preliminary data.</text>
</comment>
<keyword evidence="2" id="KW-1185">Reference proteome</keyword>
<protein>
    <submittedName>
        <fullName evidence="1">Uncharacterized protein</fullName>
    </submittedName>
</protein>
<organism evidence="1 2">
    <name type="scientific">Naganishia adeliensis</name>
    <dbReference type="NCBI Taxonomy" id="92952"/>
    <lineage>
        <taxon>Eukaryota</taxon>
        <taxon>Fungi</taxon>
        <taxon>Dikarya</taxon>
        <taxon>Basidiomycota</taxon>
        <taxon>Agaricomycotina</taxon>
        <taxon>Tremellomycetes</taxon>
        <taxon>Filobasidiales</taxon>
        <taxon>Filobasidiaceae</taxon>
        <taxon>Naganishia</taxon>
    </lineage>
</organism>
<evidence type="ECO:0000313" key="2">
    <source>
        <dbReference type="Proteomes" id="UP001230649"/>
    </source>
</evidence>
<dbReference type="EMBL" id="JASBWS010000001">
    <property type="protein sequence ID" value="KAJ9117776.1"/>
    <property type="molecule type" value="Genomic_DNA"/>
</dbReference>